<keyword evidence="3" id="KW-1185">Reference proteome</keyword>
<feature type="compositionally biased region" description="Low complexity" evidence="1">
    <location>
        <begin position="53"/>
        <end position="75"/>
    </location>
</feature>
<proteinExistence type="predicted"/>
<evidence type="ECO:0000256" key="1">
    <source>
        <dbReference type="SAM" id="MobiDB-lite"/>
    </source>
</evidence>
<protein>
    <submittedName>
        <fullName evidence="2">Uncharacterized protein</fullName>
    </submittedName>
</protein>
<dbReference type="Proteomes" id="UP000815325">
    <property type="component" value="Unassembled WGS sequence"/>
</dbReference>
<sequence>CCLGCGAVTSIGLQEFIDIHWRGCYAKKRAQLLEHELEFQRNVKHRLEGSDDQQCQQQQQQQQQQQLQQQQEQLQNAEFEHQHEEDTAPRDHDDVS</sequence>
<feature type="non-terminal residue" evidence="2">
    <location>
        <position position="96"/>
    </location>
</feature>
<evidence type="ECO:0000313" key="2">
    <source>
        <dbReference type="EMBL" id="KAF5825451.1"/>
    </source>
</evidence>
<organism evidence="2 3">
    <name type="scientific">Dunaliella salina</name>
    <name type="common">Green alga</name>
    <name type="synonym">Protococcus salinus</name>
    <dbReference type="NCBI Taxonomy" id="3046"/>
    <lineage>
        <taxon>Eukaryota</taxon>
        <taxon>Viridiplantae</taxon>
        <taxon>Chlorophyta</taxon>
        <taxon>core chlorophytes</taxon>
        <taxon>Chlorophyceae</taxon>
        <taxon>CS clade</taxon>
        <taxon>Chlamydomonadales</taxon>
        <taxon>Dunaliellaceae</taxon>
        <taxon>Dunaliella</taxon>
    </lineage>
</organism>
<feature type="compositionally biased region" description="Basic and acidic residues" evidence="1">
    <location>
        <begin position="78"/>
        <end position="96"/>
    </location>
</feature>
<accession>A0ABQ7FSB0</accession>
<feature type="non-terminal residue" evidence="2">
    <location>
        <position position="1"/>
    </location>
</feature>
<name>A0ABQ7FSB0_DUNSA</name>
<comment type="caution">
    <text evidence="2">The sequence shown here is derived from an EMBL/GenBank/DDBJ whole genome shotgun (WGS) entry which is preliminary data.</text>
</comment>
<reference evidence="2" key="1">
    <citation type="submission" date="2017-08" db="EMBL/GenBank/DDBJ databases">
        <authorList>
            <person name="Polle J.E."/>
            <person name="Barry K."/>
            <person name="Cushman J."/>
            <person name="Schmutz J."/>
            <person name="Tran D."/>
            <person name="Hathwaick L.T."/>
            <person name="Yim W.C."/>
            <person name="Jenkins J."/>
            <person name="Mckie-Krisberg Z.M."/>
            <person name="Prochnik S."/>
            <person name="Lindquist E."/>
            <person name="Dockter R.B."/>
            <person name="Adam C."/>
            <person name="Molina H."/>
            <person name="Bunkerborg J."/>
            <person name="Jin E."/>
            <person name="Buchheim M."/>
            <person name="Magnuson J."/>
        </authorList>
    </citation>
    <scope>NUCLEOTIDE SEQUENCE</scope>
    <source>
        <strain evidence="2">CCAP 19/18</strain>
    </source>
</reference>
<feature type="region of interest" description="Disordered" evidence="1">
    <location>
        <begin position="48"/>
        <end position="96"/>
    </location>
</feature>
<gene>
    <name evidence="2" type="ORF">DUNSADRAFT_9766</name>
</gene>
<dbReference type="EMBL" id="MU072985">
    <property type="protein sequence ID" value="KAF5825451.1"/>
    <property type="molecule type" value="Genomic_DNA"/>
</dbReference>
<evidence type="ECO:0000313" key="3">
    <source>
        <dbReference type="Proteomes" id="UP000815325"/>
    </source>
</evidence>